<reference evidence="2" key="1">
    <citation type="journal article" date="2010" name="BMC Genomics">
        <title>Clostridium sticklandii, a specialist in amino acid degradation:revisiting its metabolism through its genome sequence.</title>
        <authorList>
            <person name="Fonknechten N."/>
            <person name="Chaussonnerie S."/>
            <person name="Tricot S."/>
            <person name="Lajus A."/>
            <person name="Andreesen J.R."/>
            <person name="Perchat N."/>
            <person name="Pelletier E."/>
            <person name="Gouyvenoux M."/>
            <person name="Barbe V."/>
            <person name="Salanoubat M."/>
            <person name="Le Paslier D."/>
            <person name="Weissenbach J."/>
            <person name="Cohen G.N."/>
            <person name="Kreimeyer A."/>
        </authorList>
    </citation>
    <scope>NUCLEOTIDE SEQUENCE [LARGE SCALE GENOMIC DNA]</scope>
    <source>
        <strain evidence="2">ATCC 12662 / DSM 519 / JCM 1433 / CCUG 9281 / NCIMB 10654 / HF</strain>
    </source>
</reference>
<dbReference type="KEGG" id="cst:CLOST_1842"/>
<dbReference type="HOGENOM" id="CLU_3198361_0_0_9"/>
<dbReference type="Proteomes" id="UP000007041">
    <property type="component" value="Chromosome"/>
</dbReference>
<sequence length="45" mass="5371">MSLNRVSILFFIEKEDAYEIETRFGNRYNSRDRTKEKNCLLQAGN</sequence>
<protein>
    <submittedName>
        <fullName evidence="1">Uncharacterized protein</fullName>
    </submittedName>
</protein>
<dbReference type="BioCyc" id="CSTI499177:GJE9-1900-MONOMER"/>
<proteinExistence type="predicted"/>
<evidence type="ECO:0000313" key="2">
    <source>
        <dbReference type="Proteomes" id="UP000007041"/>
    </source>
</evidence>
<gene>
    <name evidence="1" type="ordered locus">CLOST_1842</name>
</gene>
<dbReference type="EMBL" id="FP565809">
    <property type="protein sequence ID" value="CBH21962.1"/>
    <property type="molecule type" value="Genomic_DNA"/>
</dbReference>
<keyword evidence="2" id="KW-1185">Reference proteome</keyword>
<evidence type="ECO:0000313" key="1">
    <source>
        <dbReference type="EMBL" id="CBH21962.1"/>
    </source>
</evidence>
<name>E3PSV8_ACESD</name>
<accession>E3PSV8</accession>
<organism evidence="1 2">
    <name type="scientific">Acetoanaerobium sticklandii (strain ATCC 12662 / DSM 519 / JCM 1433 / CCUG 9281 / NCIMB 10654 / HF)</name>
    <name type="common">Clostridium sticklandii</name>
    <dbReference type="NCBI Taxonomy" id="499177"/>
    <lineage>
        <taxon>Bacteria</taxon>
        <taxon>Bacillati</taxon>
        <taxon>Bacillota</taxon>
        <taxon>Clostridia</taxon>
        <taxon>Peptostreptococcales</taxon>
        <taxon>Filifactoraceae</taxon>
        <taxon>Acetoanaerobium</taxon>
    </lineage>
</organism>
<dbReference type="AlphaFoldDB" id="E3PSV8"/>